<gene>
    <name evidence="2" type="ORF">ENR15_23865</name>
</gene>
<evidence type="ECO:0000259" key="1">
    <source>
        <dbReference type="Pfam" id="PF09992"/>
    </source>
</evidence>
<comment type="caution">
    <text evidence="2">The sequence shown here is derived from an EMBL/GenBank/DDBJ whole genome shotgun (WGS) entry which is preliminary data.</text>
</comment>
<reference evidence="2" key="1">
    <citation type="journal article" date="2020" name="mSystems">
        <title>Genome- and Community-Level Interaction Insights into Carbon Utilization and Element Cycling Functions of Hydrothermarchaeota in Hydrothermal Sediment.</title>
        <authorList>
            <person name="Zhou Z."/>
            <person name="Liu Y."/>
            <person name="Xu W."/>
            <person name="Pan J."/>
            <person name="Luo Z.H."/>
            <person name="Li M."/>
        </authorList>
    </citation>
    <scope>NUCLEOTIDE SEQUENCE [LARGE SCALE GENOMIC DNA]</scope>
    <source>
        <strain evidence="2">SpSt-374</strain>
    </source>
</reference>
<evidence type="ECO:0000313" key="2">
    <source>
        <dbReference type="EMBL" id="HGG03589.1"/>
    </source>
</evidence>
<accession>A0A7C3ZZJ8</accession>
<sequence length="288" mass="30951">MREKNWLPLVVLVMGATQGCSYLRQQLISTPAAEMTPEPEDLSSDFTVVAESGGTELYHKDGNYVQVIDLSKGAAIQLRNGYVTDPGSGKGAYGGNDPVLTRQTLNEAWAEFSGANPQSFCLTNGQFFRNDQASATTTALAFPVKVKGAILTDGYAGDGEYPTEKMMLELWADQATIKDFDPTSFYSSKADEVIVGLKQDADKQVDTITGRTFVGVKDRDGDGIRETVLIFTSAQATQPQAAEALRYFGAGEVMMLDGGGSTQLICQGKTYIPSERTIPQTIGVISAP</sequence>
<feature type="domain" description="Phosphodiester glycosidase" evidence="1">
    <location>
        <begin position="111"/>
        <end position="284"/>
    </location>
</feature>
<name>A0A7C3ZZJ8_9CYAN</name>
<organism evidence="2">
    <name type="scientific">Planktothricoides sp. SpSt-374</name>
    <dbReference type="NCBI Taxonomy" id="2282167"/>
    <lineage>
        <taxon>Bacteria</taxon>
        <taxon>Bacillati</taxon>
        <taxon>Cyanobacteriota</taxon>
        <taxon>Cyanophyceae</taxon>
        <taxon>Oscillatoriophycideae</taxon>
        <taxon>Oscillatoriales</taxon>
        <taxon>Oscillatoriaceae</taxon>
        <taxon>Planktothricoides</taxon>
    </lineage>
</organism>
<dbReference type="InterPro" id="IPR018711">
    <property type="entry name" value="NAGPA"/>
</dbReference>
<dbReference type="AlphaFoldDB" id="A0A7C3ZZJ8"/>
<dbReference type="PROSITE" id="PS51257">
    <property type="entry name" value="PROKAR_LIPOPROTEIN"/>
    <property type="match status" value="1"/>
</dbReference>
<dbReference type="EMBL" id="DSPX01000250">
    <property type="protein sequence ID" value="HGG03589.1"/>
    <property type="molecule type" value="Genomic_DNA"/>
</dbReference>
<proteinExistence type="predicted"/>
<protein>
    <recommendedName>
        <fullName evidence="1">Phosphodiester glycosidase domain-containing protein</fullName>
    </recommendedName>
</protein>
<dbReference type="Pfam" id="PF09992">
    <property type="entry name" value="NAGPA"/>
    <property type="match status" value="1"/>
</dbReference>